<evidence type="ECO:0000313" key="1">
    <source>
        <dbReference type="EMBL" id="ABU76448.1"/>
    </source>
</evidence>
<sequence length="311" mass="35783">MLSICELEKSKYNDWNQVVENAKNGLFLFEIDYFKYHEARFEDSSLMIYKKSKAVALFPANRVNDTIYSHQGLTFGGLIMLPELHAADVLEIFELINKHYKNKGIKKVVYKAIPHPFTKYPAQEDLYALFRNSAKLIRRDVSSVIDLFNRPKLSDSRKNTIVKAQKNNVEICESSDLKKFHQILSEVLAKFGACPVHSITELEQLKNSFPHNIKLYAAMQDEQWLAGVLVYDYGHIIHTQYMANTQQGRQIGALDYILFTLINDIYTEKKYLSFGISTENAGQYLNTGLIAQKEGFGARAVVHDFYEMELL</sequence>
<organism evidence="1 2">
    <name type="scientific">Cronobacter sakazakii (strain ATCC BAA-894)</name>
    <name type="common">Enterobacter sakazakii</name>
    <dbReference type="NCBI Taxonomy" id="290339"/>
    <lineage>
        <taxon>Bacteria</taxon>
        <taxon>Pseudomonadati</taxon>
        <taxon>Pseudomonadota</taxon>
        <taxon>Gammaproteobacteria</taxon>
        <taxon>Enterobacterales</taxon>
        <taxon>Enterobacteriaceae</taxon>
        <taxon>Cronobacter</taxon>
    </lineage>
</organism>
<gene>
    <name evidence="1" type="ordered locus">ESA_01181</name>
</gene>
<dbReference type="Gene3D" id="3.40.630.30">
    <property type="match status" value="1"/>
</dbReference>
<dbReference type="PATRIC" id="fig|290339.8.peg.1049"/>
<dbReference type="SUPFAM" id="SSF55729">
    <property type="entry name" value="Acyl-CoA N-acyltransferases (Nat)"/>
    <property type="match status" value="1"/>
</dbReference>
<evidence type="ECO:0008006" key="3">
    <source>
        <dbReference type="Google" id="ProtNLM"/>
    </source>
</evidence>
<keyword evidence="2" id="KW-1185">Reference proteome</keyword>
<evidence type="ECO:0000313" key="2">
    <source>
        <dbReference type="Proteomes" id="UP000000260"/>
    </source>
</evidence>
<dbReference type="InterPro" id="IPR016181">
    <property type="entry name" value="Acyl_CoA_acyltransferase"/>
</dbReference>
<protein>
    <recommendedName>
        <fullName evidence="3">GNAT family N-acetyltransferase</fullName>
    </recommendedName>
</protein>
<name>A7MHE6_CROS8</name>
<proteinExistence type="predicted"/>
<dbReference type="KEGG" id="esa:ESA_01181"/>
<accession>A7MHE6</accession>
<dbReference type="EMBL" id="CP000783">
    <property type="protein sequence ID" value="ABU76448.1"/>
    <property type="molecule type" value="Genomic_DNA"/>
</dbReference>
<dbReference type="RefSeq" id="WP_012124336.1">
    <property type="nucleotide sequence ID" value="NC_009778.1"/>
</dbReference>
<dbReference type="Proteomes" id="UP000000260">
    <property type="component" value="Chromosome"/>
</dbReference>
<reference evidence="1 2" key="1">
    <citation type="journal article" date="2010" name="PLoS ONE">
        <title>Genome sequence of Cronobacter sakazakii BAA-894 and comparative genomic hybridization analysis with other Cronobacter species.</title>
        <authorList>
            <person name="Kucerova E."/>
            <person name="Clifton S.W."/>
            <person name="Xia X.Q."/>
            <person name="Long F."/>
            <person name="Porwollik S."/>
            <person name="Fulton L."/>
            <person name="Fronick C."/>
            <person name="Minx P."/>
            <person name="Kyung K."/>
            <person name="Warren W."/>
            <person name="Fulton R."/>
            <person name="Feng D."/>
            <person name="Wollam A."/>
            <person name="Shah N."/>
            <person name="Bhonagiri V."/>
            <person name="Nash W.E."/>
            <person name="Hallsworth-Pepin K."/>
            <person name="Wilson R.K."/>
            <person name="McClelland M."/>
            <person name="Forsythe S.J."/>
        </authorList>
    </citation>
    <scope>NUCLEOTIDE SEQUENCE [LARGE SCALE GENOMIC DNA]</scope>
    <source>
        <strain evidence="1 2">ATCC BAA-894</strain>
    </source>
</reference>
<dbReference type="HOGENOM" id="CLU_073603_0_0_6"/>
<dbReference type="AlphaFoldDB" id="A7MHE6"/>